<evidence type="ECO:0000256" key="6">
    <source>
        <dbReference type="ARBA" id="ARBA00022989"/>
    </source>
</evidence>
<dbReference type="PANTHER" id="PTHR24221">
    <property type="entry name" value="ATP-BINDING CASSETTE SUB-FAMILY B"/>
    <property type="match status" value="1"/>
</dbReference>
<keyword evidence="13" id="KW-1185">Reference proteome</keyword>
<dbReference type="PROSITE" id="PS50990">
    <property type="entry name" value="PEPTIDASE_C39"/>
    <property type="match status" value="1"/>
</dbReference>
<keyword evidence="2" id="KW-1003">Cell membrane</keyword>
<dbReference type="Pfam" id="PF00005">
    <property type="entry name" value="ABC_tran"/>
    <property type="match status" value="1"/>
</dbReference>
<feature type="transmembrane region" description="Helical" evidence="8">
    <location>
        <begin position="215"/>
        <end position="236"/>
    </location>
</feature>
<dbReference type="PROSITE" id="PS00211">
    <property type="entry name" value="ABC_TRANSPORTER_1"/>
    <property type="match status" value="1"/>
</dbReference>
<keyword evidence="6 8" id="KW-1133">Transmembrane helix</keyword>
<evidence type="ECO:0000256" key="7">
    <source>
        <dbReference type="ARBA" id="ARBA00023136"/>
    </source>
</evidence>
<evidence type="ECO:0000259" key="11">
    <source>
        <dbReference type="PROSITE" id="PS50990"/>
    </source>
</evidence>
<keyword evidence="3 8" id="KW-0812">Transmembrane</keyword>
<dbReference type="SMART" id="SM00382">
    <property type="entry name" value="AAA"/>
    <property type="match status" value="1"/>
</dbReference>
<dbReference type="SUPFAM" id="SSF90123">
    <property type="entry name" value="ABC transporter transmembrane region"/>
    <property type="match status" value="1"/>
</dbReference>
<evidence type="ECO:0000256" key="2">
    <source>
        <dbReference type="ARBA" id="ARBA00022475"/>
    </source>
</evidence>
<dbReference type="Pfam" id="PF00664">
    <property type="entry name" value="ABC_membrane"/>
    <property type="match status" value="1"/>
</dbReference>
<dbReference type="PROSITE" id="PS50893">
    <property type="entry name" value="ABC_TRANSPORTER_2"/>
    <property type="match status" value="1"/>
</dbReference>
<organism evidence="12 13">
    <name type="scientific">Massilia aerilata</name>
    <dbReference type="NCBI Taxonomy" id="453817"/>
    <lineage>
        <taxon>Bacteria</taxon>
        <taxon>Pseudomonadati</taxon>
        <taxon>Pseudomonadota</taxon>
        <taxon>Betaproteobacteria</taxon>
        <taxon>Burkholderiales</taxon>
        <taxon>Oxalobacteraceae</taxon>
        <taxon>Telluria group</taxon>
        <taxon>Massilia</taxon>
    </lineage>
</organism>
<feature type="transmembrane region" description="Helical" evidence="8">
    <location>
        <begin position="398"/>
        <end position="420"/>
    </location>
</feature>
<evidence type="ECO:0000256" key="1">
    <source>
        <dbReference type="ARBA" id="ARBA00004651"/>
    </source>
</evidence>
<evidence type="ECO:0000313" key="13">
    <source>
        <dbReference type="Proteomes" id="UP001596086"/>
    </source>
</evidence>
<dbReference type="SUPFAM" id="SSF52540">
    <property type="entry name" value="P-loop containing nucleoside triphosphate hydrolases"/>
    <property type="match status" value="1"/>
</dbReference>
<dbReference type="PROSITE" id="PS50929">
    <property type="entry name" value="ABC_TM1F"/>
    <property type="match status" value="1"/>
</dbReference>
<evidence type="ECO:0000259" key="9">
    <source>
        <dbReference type="PROSITE" id="PS50893"/>
    </source>
</evidence>
<dbReference type="PANTHER" id="PTHR24221:SF606">
    <property type="entry name" value="COLICIN V SECRETION-PROCESSING ATP-BINDING PROTEIN"/>
    <property type="match status" value="1"/>
</dbReference>
<dbReference type="Pfam" id="PF03412">
    <property type="entry name" value="Peptidase_C39"/>
    <property type="match status" value="1"/>
</dbReference>
<comment type="subcellular location">
    <subcellularLocation>
        <location evidence="1">Cell membrane</location>
        <topology evidence="1">Multi-pass membrane protein</topology>
    </subcellularLocation>
</comment>
<gene>
    <name evidence="12" type="ORF">ACFPO9_19840</name>
</gene>
<feature type="transmembrane region" description="Helical" evidence="8">
    <location>
        <begin position="174"/>
        <end position="195"/>
    </location>
</feature>
<evidence type="ECO:0000256" key="3">
    <source>
        <dbReference type="ARBA" id="ARBA00022692"/>
    </source>
</evidence>
<dbReference type="Proteomes" id="UP001596086">
    <property type="component" value="Unassembled WGS sequence"/>
</dbReference>
<feature type="domain" description="ABC transmembrane type-1" evidence="10">
    <location>
        <begin position="182"/>
        <end position="452"/>
    </location>
</feature>
<name>A0ABW0S379_9BURK</name>
<sequence>MSSVKSRNKVLELHKTLEFGTKRVHAIFQSEASECGLACLAMIADFHGLQYDLRSLRNRFGSAGNGLTLSNLVKHANALQLNARAIRLDPHELIQLKCPCILHWNMNHFVILERVGGRSIVIIDPAVGRRKITSKELSKCFSGVALELTPSLEFKPRDERQKVRIGSLIGSVTGLYRALTTVFVFALLLEMIALLSPLLNQWMVDDALSALDADLVKSLVFGFGLLLILQTMIGLARSWTMIYLSTHLSLQWSANVFLHLLNLPETWFQRRSLGDITSRFSALGAIQGTLTGGVIGAMLDGIMAIATIYMMFVYGAQLAIVVCFAVLMYAVLRALSYSSFRQAGYEGLILSAREQSYFLESIRAAQAIRLFNYQKTRQLRWTNLRVDVLNRALRTQRFATIFGLANTAIFGVQNLLVFWIGSRQIMSSNGAFTVGMLLAFQGYASQFSGRLSACIDRAIDMFMLSLHGERLGDIVLTERVDLKQLPGSAPSLPHYRIELVDAGFRYGPDEPWVFRQLNVSIAQGEHVAITGISGCGKSTLAKVILGLLELSEGRLIIGGRDVTEAPLQIDGIVGTVMQEDMLLSGSLLDNISFFDDQASMERVERAATLAQISDEIEALPMKYLTLVGEAGGTFSGGQKQRILLARALYREPKVLILDEATSHLDTKNEARVNAAISQLRMTRISIAHRQETINSADRVIRLPLENVSMPNK</sequence>
<dbReference type="InterPro" id="IPR039421">
    <property type="entry name" value="Type_1_exporter"/>
</dbReference>
<dbReference type="InterPro" id="IPR011527">
    <property type="entry name" value="ABC1_TM_dom"/>
</dbReference>
<feature type="transmembrane region" description="Helical" evidence="8">
    <location>
        <begin position="311"/>
        <end position="332"/>
    </location>
</feature>
<dbReference type="EMBL" id="JBHSMZ010000016">
    <property type="protein sequence ID" value="MFC5550776.1"/>
    <property type="molecule type" value="Genomic_DNA"/>
</dbReference>
<dbReference type="InterPro" id="IPR005074">
    <property type="entry name" value="Peptidase_C39"/>
</dbReference>
<dbReference type="InterPro" id="IPR003593">
    <property type="entry name" value="AAA+_ATPase"/>
</dbReference>
<dbReference type="Gene3D" id="3.40.50.300">
    <property type="entry name" value="P-loop containing nucleotide triphosphate hydrolases"/>
    <property type="match status" value="1"/>
</dbReference>
<evidence type="ECO:0000313" key="12">
    <source>
        <dbReference type="EMBL" id="MFC5550776.1"/>
    </source>
</evidence>
<keyword evidence="4" id="KW-0547">Nucleotide-binding</keyword>
<reference evidence="13" key="1">
    <citation type="journal article" date="2019" name="Int. J. Syst. Evol. Microbiol.">
        <title>The Global Catalogue of Microorganisms (GCM) 10K type strain sequencing project: providing services to taxonomists for standard genome sequencing and annotation.</title>
        <authorList>
            <consortium name="The Broad Institute Genomics Platform"/>
            <consortium name="The Broad Institute Genome Sequencing Center for Infectious Disease"/>
            <person name="Wu L."/>
            <person name="Ma J."/>
        </authorList>
    </citation>
    <scope>NUCLEOTIDE SEQUENCE [LARGE SCALE GENOMIC DNA]</scope>
    <source>
        <strain evidence="13">CGMCC 4.5798</strain>
    </source>
</reference>
<dbReference type="InterPro" id="IPR027417">
    <property type="entry name" value="P-loop_NTPase"/>
</dbReference>
<dbReference type="Gene3D" id="3.90.70.10">
    <property type="entry name" value="Cysteine proteinases"/>
    <property type="match status" value="1"/>
</dbReference>
<evidence type="ECO:0000256" key="4">
    <source>
        <dbReference type="ARBA" id="ARBA00022741"/>
    </source>
</evidence>
<feature type="domain" description="ABC transporter" evidence="9">
    <location>
        <begin position="497"/>
        <end position="712"/>
    </location>
</feature>
<evidence type="ECO:0000256" key="8">
    <source>
        <dbReference type="SAM" id="Phobius"/>
    </source>
</evidence>
<accession>A0ABW0S379</accession>
<evidence type="ECO:0000256" key="5">
    <source>
        <dbReference type="ARBA" id="ARBA00022840"/>
    </source>
</evidence>
<feature type="transmembrane region" description="Helical" evidence="8">
    <location>
        <begin position="280"/>
        <end position="299"/>
    </location>
</feature>
<dbReference type="InterPro" id="IPR003439">
    <property type="entry name" value="ABC_transporter-like_ATP-bd"/>
</dbReference>
<protein>
    <submittedName>
        <fullName evidence="12">Peptidase domain-containing ABC transporter</fullName>
    </submittedName>
</protein>
<evidence type="ECO:0000259" key="10">
    <source>
        <dbReference type="PROSITE" id="PS50929"/>
    </source>
</evidence>
<dbReference type="RefSeq" id="WP_379773890.1">
    <property type="nucleotide sequence ID" value="NZ_JBHSMZ010000016.1"/>
</dbReference>
<proteinExistence type="predicted"/>
<comment type="caution">
    <text evidence="12">The sequence shown here is derived from an EMBL/GenBank/DDBJ whole genome shotgun (WGS) entry which is preliminary data.</text>
</comment>
<dbReference type="Gene3D" id="1.20.1560.10">
    <property type="entry name" value="ABC transporter type 1, transmembrane domain"/>
    <property type="match status" value="1"/>
</dbReference>
<keyword evidence="5" id="KW-0067">ATP-binding</keyword>
<dbReference type="CDD" id="cd18567">
    <property type="entry name" value="ABC_6TM_CvaB_RaxB_like"/>
    <property type="match status" value="1"/>
</dbReference>
<dbReference type="InterPro" id="IPR017871">
    <property type="entry name" value="ABC_transporter-like_CS"/>
</dbReference>
<dbReference type="InterPro" id="IPR036640">
    <property type="entry name" value="ABC1_TM_sf"/>
</dbReference>
<keyword evidence="7 8" id="KW-0472">Membrane</keyword>
<feature type="domain" description="Peptidase C39" evidence="11">
    <location>
        <begin position="29"/>
        <end position="148"/>
    </location>
</feature>